<name>A0A1Y2M5R1_EPING</name>
<feature type="compositionally biased region" description="Polar residues" evidence="1">
    <location>
        <begin position="598"/>
        <end position="620"/>
    </location>
</feature>
<dbReference type="InParanoid" id="A0A1Y2M5R1"/>
<feature type="region of interest" description="Disordered" evidence="1">
    <location>
        <begin position="370"/>
        <end position="434"/>
    </location>
</feature>
<feature type="compositionally biased region" description="Polar residues" evidence="1">
    <location>
        <begin position="223"/>
        <end position="232"/>
    </location>
</feature>
<dbReference type="OMA" id="CHEEWIA"/>
<keyword evidence="3" id="KW-1185">Reference proteome</keyword>
<feature type="compositionally biased region" description="Polar residues" evidence="1">
    <location>
        <begin position="291"/>
        <end position="318"/>
    </location>
</feature>
<organism evidence="2 3">
    <name type="scientific">Epicoccum nigrum</name>
    <name type="common">Soil fungus</name>
    <name type="synonym">Epicoccum purpurascens</name>
    <dbReference type="NCBI Taxonomy" id="105696"/>
    <lineage>
        <taxon>Eukaryota</taxon>
        <taxon>Fungi</taxon>
        <taxon>Dikarya</taxon>
        <taxon>Ascomycota</taxon>
        <taxon>Pezizomycotina</taxon>
        <taxon>Dothideomycetes</taxon>
        <taxon>Pleosporomycetidae</taxon>
        <taxon>Pleosporales</taxon>
        <taxon>Pleosporineae</taxon>
        <taxon>Didymellaceae</taxon>
        <taxon>Epicoccum</taxon>
    </lineage>
</organism>
<feature type="region of interest" description="Disordered" evidence="1">
    <location>
        <begin position="1"/>
        <end position="102"/>
    </location>
</feature>
<evidence type="ECO:0000313" key="3">
    <source>
        <dbReference type="Proteomes" id="UP000193240"/>
    </source>
</evidence>
<proteinExistence type="predicted"/>
<feature type="compositionally biased region" description="Basic and acidic residues" evidence="1">
    <location>
        <begin position="174"/>
        <end position="191"/>
    </location>
</feature>
<dbReference type="Proteomes" id="UP000193240">
    <property type="component" value="Unassembled WGS sequence"/>
</dbReference>
<dbReference type="EMBL" id="KZ107840">
    <property type="protein sequence ID" value="OSS51435.1"/>
    <property type="molecule type" value="Genomic_DNA"/>
</dbReference>
<dbReference type="AlphaFoldDB" id="A0A1Y2M5R1"/>
<feature type="compositionally biased region" description="Low complexity" evidence="1">
    <location>
        <begin position="393"/>
        <end position="408"/>
    </location>
</feature>
<sequence length="861" mass="91240">MNLSPKEADTTPTTSDSELGNEDRFASTPPRKHSPQQQKQETLLPALAAPFSHTTPLHKRFLDEVTMSPGKGTRMLGSPCTPPRTPNRSPTAACTGGEKAKPTLEVGQNGFYFSIEIPEKKILPRSGVATLERRAKTPDMKKAATFGRGDEGRVTPNAGRLTPNAGRMTPSPEKQQRSEAKTGGRVRDILKKNLFGTPRGQTSRPASPLKLREEDRMSLAKSCGTTSKASDGNRSEGGSGSERAPMHASSERATGAPLADSDTSRCSQSADLPSATPELPLEPQPAVCSVVRQQTPSINSTTPVPAKQSSVAKQKPSAVSTPFDIGELMANHSIKSSKAQPLPVSGLEGMPTPLRKISERLGLKSPHIVRKGKTDRNGETTATAPMKEEGEGTPVSDVTTTPTSASSPQRFTIRKGDRPPQLLPSLGTTISPVPSPYQTSTVTTPAFFSPATPSRPHGPGRVKSSGTPARLRSSMQEDMYKVQESLKRSLGPDVFQAVNSSSPATPSPATAPAREVTGSSTTARPMGALKKKTRPVSMYASAKSKESETGTAQAVVPRRPLNTATRKPRPKSMVIGSAKMLETIASQLDSQSDRAKQRSASSNQQAVLTTSRPGTAASTEQENKTAPKASRPPPTIRTTKAAALRAAAHAKDAAGSKPPTHAGGPQRKSIAGADRVVQRKPPSRPASAAATAPAPKPKPLARAKSVKAPSREPNKAPPPKRASPKTPEPPRDAKKDSGTFERKQEQSFTPPGQPTRLPGPARPRSRTQLVDTIDSAAAPALFRAPLFGVEQAAKEGRNRIPLSPRPAPPAIQVARHVSHEVKASALQSPSKEIQSSLDAAIDRKIAEDRAWARQMAGAGWF</sequence>
<evidence type="ECO:0000313" key="2">
    <source>
        <dbReference type="EMBL" id="OSS51435.1"/>
    </source>
</evidence>
<feature type="region of interest" description="Disordered" evidence="1">
    <location>
        <begin position="495"/>
        <end position="767"/>
    </location>
</feature>
<evidence type="ECO:0000256" key="1">
    <source>
        <dbReference type="SAM" id="MobiDB-lite"/>
    </source>
</evidence>
<feature type="compositionally biased region" description="Basic and acidic residues" evidence="1">
    <location>
        <begin position="133"/>
        <end position="153"/>
    </location>
</feature>
<feature type="region of interest" description="Disordered" evidence="1">
    <location>
        <begin position="447"/>
        <end position="474"/>
    </location>
</feature>
<protein>
    <submittedName>
        <fullName evidence="2">Uncharacterized protein</fullName>
    </submittedName>
</protein>
<accession>A0A1Y2M5R1</accession>
<feature type="compositionally biased region" description="Low complexity" evidence="1">
    <location>
        <begin position="500"/>
        <end position="513"/>
    </location>
</feature>
<feature type="region of interest" description="Disordered" evidence="1">
    <location>
        <begin position="133"/>
        <end position="318"/>
    </location>
</feature>
<feature type="compositionally biased region" description="Basic and acidic residues" evidence="1">
    <location>
        <begin position="728"/>
        <end position="745"/>
    </location>
</feature>
<gene>
    <name evidence="2" type="ORF">B5807_03600</name>
</gene>
<reference evidence="2 3" key="1">
    <citation type="journal article" date="2017" name="Genome Announc.">
        <title>Genome sequence of the saprophytic ascomycete Epicoccum nigrum ICMP 19927 strain isolated from New Zealand.</title>
        <authorList>
            <person name="Fokin M."/>
            <person name="Fleetwood D."/>
            <person name="Weir B.S."/>
            <person name="Villas-Boas S.G."/>
        </authorList>
    </citation>
    <scope>NUCLEOTIDE SEQUENCE [LARGE SCALE GENOMIC DNA]</scope>
    <source>
        <strain evidence="2 3">ICMP 19927</strain>
    </source>
</reference>